<gene>
    <name evidence="1" type="ORF">LCGC14_2379230</name>
</gene>
<dbReference type="EMBL" id="LAZR01035242">
    <property type="protein sequence ID" value="KKL28031.1"/>
    <property type="molecule type" value="Genomic_DNA"/>
</dbReference>
<reference evidence="1" key="1">
    <citation type="journal article" date="2015" name="Nature">
        <title>Complex archaea that bridge the gap between prokaryotes and eukaryotes.</title>
        <authorList>
            <person name="Spang A."/>
            <person name="Saw J.H."/>
            <person name="Jorgensen S.L."/>
            <person name="Zaremba-Niedzwiedzka K."/>
            <person name="Martijn J."/>
            <person name="Lind A.E."/>
            <person name="van Eijk R."/>
            <person name="Schleper C."/>
            <person name="Guy L."/>
            <person name="Ettema T.J."/>
        </authorList>
    </citation>
    <scope>NUCLEOTIDE SEQUENCE</scope>
</reference>
<name>A0A0F9EDU9_9ZZZZ</name>
<organism evidence="1">
    <name type="scientific">marine sediment metagenome</name>
    <dbReference type="NCBI Taxonomy" id="412755"/>
    <lineage>
        <taxon>unclassified sequences</taxon>
        <taxon>metagenomes</taxon>
        <taxon>ecological metagenomes</taxon>
    </lineage>
</organism>
<dbReference type="AlphaFoldDB" id="A0A0F9EDU9"/>
<proteinExistence type="predicted"/>
<comment type="caution">
    <text evidence="1">The sequence shown here is derived from an EMBL/GenBank/DDBJ whole genome shotgun (WGS) entry which is preliminary data.</text>
</comment>
<protein>
    <submittedName>
        <fullName evidence="1">Uncharacterized protein</fullName>
    </submittedName>
</protein>
<accession>A0A0F9EDU9</accession>
<sequence>MANQTQEPIFTYRFVEPGAELSPGSEIIDDDAVRQLNMDHYGAAQWAVDNPHAFFFFVAFMPSMQMPDERAQIYAHARTLLKSFADDMAAVGPSESRTQLVRWRETPLPTSFGLVQGS</sequence>
<evidence type="ECO:0000313" key="1">
    <source>
        <dbReference type="EMBL" id="KKL28031.1"/>
    </source>
</evidence>